<dbReference type="RefSeq" id="WP_175165240.1">
    <property type="nucleotide sequence ID" value="NZ_CADIKI010000023.1"/>
</dbReference>
<evidence type="ECO:0000259" key="5">
    <source>
        <dbReference type="PROSITE" id="PS50110"/>
    </source>
</evidence>
<dbReference type="SMART" id="SM00448">
    <property type="entry name" value="REC"/>
    <property type="match status" value="1"/>
</dbReference>
<proteinExistence type="predicted"/>
<dbReference type="GO" id="GO:0005829">
    <property type="term" value="C:cytosol"/>
    <property type="evidence" value="ECO:0007669"/>
    <property type="project" value="TreeGrafter"/>
</dbReference>
<keyword evidence="1 4" id="KW-0597">Phosphoprotein</keyword>
<dbReference type="InterPro" id="IPR039420">
    <property type="entry name" value="WalR-like"/>
</dbReference>
<dbReference type="GO" id="GO:0032993">
    <property type="term" value="C:protein-DNA complex"/>
    <property type="evidence" value="ECO:0007669"/>
    <property type="project" value="TreeGrafter"/>
</dbReference>
<dbReference type="InterPro" id="IPR001789">
    <property type="entry name" value="Sig_transdc_resp-reg_receiver"/>
</dbReference>
<dbReference type="EMBL" id="CADIKI010000023">
    <property type="protein sequence ID" value="CAB3806564.1"/>
    <property type="molecule type" value="Genomic_DNA"/>
</dbReference>
<evidence type="ECO:0000256" key="2">
    <source>
        <dbReference type="ARBA" id="ARBA00023012"/>
    </source>
</evidence>
<sequence>MNILLVEDNTAQAAAVENAMQESGHRISKVNCGDSAMRFLRSNEVDLVTLDWQLRGTTGLEVLQWIRGNLGREQAVLFLTARLSEADIVQALEAGADDYVVKPFRADELAARAGALLHRTTRNENTAKAVSVGSYIHTGSAVFTSTKQSRQASSSGCIRRARRSCQSMRRVAAGPANYGGSSLTMCPACTA</sequence>
<keyword evidence="3" id="KW-0238">DNA-binding</keyword>
<evidence type="ECO:0000256" key="4">
    <source>
        <dbReference type="PROSITE-ProRule" id="PRU00169"/>
    </source>
</evidence>
<dbReference type="CDD" id="cd17574">
    <property type="entry name" value="REC_OmpR"/>
    <property type="match status" value="1"/>
</dbReference>
<organism evidence="6 7">
    <name type="scientific">Paraburkholderia fynbosensis</name>
    <dbReference type="NCBI Taxonomy" id="1200993"/>
    <lineage>
        <taxon>Bacteria</taxon>
        <taxon>Pseudomonadati</taxon>
        <taxon>Pseudomonadota</taxon>
        <taxon>Betaproteobacteria</taxon>
        <taxon>Burkholderiales</taxon>
        <taxon>Burkholderiaceae</taxon>
        <taxon>Paraburkholderia</taxon>
    </lineage>
</organism>
<gene>
    <name evidence="6" type="ORF">LMG27177_06117</name>
</gene>
<feature type="domain" description="Response regulatory" evidence="5">
    <location>
        <begin position="2"/>
        <end position="117"/>
    </location>
</feature>
<dbReference type="Pfam" id="PF00072">
    <property type="entry name" value="Response_reg"/>
    <property type="match status" value="1"/>
</dbReference>
<dbReference type="PANTHER" id="PTHR48111">
    <property type="entry name" value="REGULATOR OF RPOS"/>
    <property type="match status" value="1"/>
</dbReference>
<evidence type="ECO:0000313" key="6">
    <source>
        <dbReference type="EMBL" id="CAB3806564.1"/>
    </source>
</evidence>
<dbReference type="Proteomes" id="UP000494252">
    <property type="component" value="Unassembled WGS sequence"/>
</dbReference>
<reference evidence="6 7" key="1">
    <citation type="submission" date="2020-04" db="EMBL/GenBank/DDBJ databases">
        <authorList>
            <person name="De Canck E."/>
        </authorList>
    </citation>
    <scope>NUCLEOTIDE SEQUENCE [LARGE SCALE GENOMIC DNA]</scope>
    <source>
        <strain evidence="6 7">LMG 27177</strain>
    </source>
</reference>
<feature type="modified residue" description="4-aspartylphosphate" evidence="4">
    <location>
        <position position="51"/>
    </location>
</feature>
<dbReference type="Gene3D" id="3.40.50.2300">
    <property type="match status" value="1"/>
</dbReference>
<evidence type="ECO:0000313" key="7">
    <source>
        <dbReference type="Proteomes" id="UP000494252"/>
    </source>
</evidence>
<evidence type="ECO:0000256" key="1">
    <source>
        <dbReference type="ARBA" id="ARBA00022553"/>
    </source>
</evidence>
<protein>
    <recommendedName>
        <fullName evidence="5">Response regulatory domain-containing protein</fullName>
    </recommendedName>
</protein>
<accession>A0A6J5GWL2</accession>
<dbReference type="SUPFAM" id="SSF52172">
    <property type="entry name" value="CheY-like"/>
    <property type="match status" value="1"/>
</dbReference>
<dbReference type="PROSITE" id="PS50110">
    <property type="entry name" value="RESPONSE_REGULATORY"/>
    <property type="match status" value="1"/>
</dbReference>
<dbReference type="GO" id="GO:0000156">
    <property type="term" value="F:phosphorelay response regulator activity"/>
    <property type="evidence" value="ECO:0007669"/>
    <property type="project" value="TreeGrafter"/>
</dbReference>
<name>A0A6J5GWL2_9BURK</name>
<dbReference type="PANTHER" id="PTHR48111:SF40">
    <property type="entry name" value="PHOSPHATE REGULON TRANSCRIPTIONAL REGULATORY PROTEIN PHOB"/>
    <property type="match status" value="1"/>
</dbReference>
<dbReference type="GO" id="GO:0000976">
    <property type="term" value="F:transcription cis-regulatory region binding"/>
    <property type="evidence" value="ECO:0007669"/>
    <property type="project" value="TreeGrafter"/>
</dbReference>
<dbReference type="AlphaFoldDB" id="A0A6J5GWL2"/>
<dbReference type="GO" id="GO:0006355">
    <property type="term" value="P:regulation of DNA-templated transcription"/>
    <property type="evidence" value="ECO:0007669"/>
    <property type="project" value="TreeGrafter"/>
</dbReference>
<dbReference type="InterPro" id="IPR011006">
    <property type="entry name" value="CheY-like_superfamily"/>
</dbReference>
<keyword evidence="7" id="KW-1185">Reference proteome</keyword>
<evidence type="ECO:0000256" key="3">
    <source>
        <dbReference type="ARBA" id="ARBA00023125"/>
    </source>
</evidence>
<keyword evidence="2" id="KW-0902">Two-component regulatory system</keyword>